<dbReference type="OrthoDB" id="202378at2157"/>
<sequence>MSLPDLPDGWRVWNEEPNGRAIVAFRPDVFTEDDFPAACLPTIYLTNGSRAARPGAGQYRTDEWHVVLFLEPEVEVTTRTYDEREAAVEALLDLASQFADGAVDYREPYQVPREAYLAELDRLTGDPAADDHVVDE</sequence>
<accession>A0A1H3DXL9</accession>
<dbReference type="EMBL" id="FNPC01000001">
    <property type="protein sequence ID" value="SDX70848.1"/>
    <property type="molecule type" value="Genomic_DNA"/>
</dbReference>
<dbReference type="RefSeq" id="WP_092730290.1">
    <property type="nucleotide sequence ID" value="NZ_FNPC01000001.1"/>
</dbReference>
<organism evidence="1 2">
    <name type="scientific">Halopenitus persicus</name>
    <dbReference type="NCBI Taxonomy" id="1048396"/>
    <lineage>
        <taxon>Archaea</taxon>
        <taxon>Methanobacteriati</taxon>
        <taxon>Methanobacteriota</taxon>
        <taxon>Stenosarchaea group</taxon>
        <taxon>Halobacteria</taxon>
        <taxon>Halobacteriales</taxon>
        <taxon>Haloferacaceae</taxon>
        <taxon>Halopenitus</taxon>
    </lineage>
</organism>
<name>A0A1H3DXL9_9EURY</name>
<proteinExistence type="predicted"/>
<dbReference type="Pfam" id="PF19137">
    <property type="entry name" value="DUF5820"/>
    <property type="match status" value="1"/>
</dbReference>
<evidence type="ECO:0000313" key="2">
    <source>
        <dbReference type="Proteomes" id="UP000199079"/>
    </source>
</evidence>
<dbReference type="Proteomes" id="UP000199079">
    <property type="component" value="Unassembled WGS sequence"/>
</dbReference>
<dbReference type="AlphaFoldDB" id="A0A1H3DXL9"/>
<gene>
    <name evidence="1" type="ORF">SAMN05216564_101182</name>
</gene>
<reference evidence="2" key="1">
    <citation type="submission" date="2016-10" db="EMBL/GenBank/DDBJ databases">
        <authorList>
            <person name="Varghese N."/>
            <person name="Submissions S."/>
        </authorList>
    </citation>
    <scope>NUCLEOTIDE SEQUENCE [LARGE SCALE GENOMIC DNA]</scope>
    <source>
        <strain evidence="2">DC30,IBRC 10041,KCTC 4046</strain>
    </source>
</reference>
<protein>
    <submittedName>
        <fullName evidence="1">Uncharacterized protein</fullName>
    </submittedName>
</protein>
<evidence type="ECO:0000313" key="1">
    <source>
        <dbReference type="EMBL" id="SDX70848.1"/>
    </source>
</evidence>
<keyword evidence="2" id="KW-1185">Reference proteome</keyword>
<dbReference type="InterPro" id="IPR043858">
    <property type="entry name" value="DUF5820"/>
</dbReference>